<evidence type="ECO:0000313" key="7">
    <source>
        <dbReference type="EMBL" id="PTQ59127.1"/>
    </source>
</evidence>
<feature type="domain" description="Glycosyl-hydrolase 97 C-terminal oligomerisation" evidence="6">
    <location>
        <begin position="560"/>
        <end position="651"/>
    </location>
</feature>
<dbReference type="AlphaFoldDB" id="A0A2T5GIK6"/>
<sequence length="655" mass="71319">MKILAALTLLAAPAVAAAQDRHLQSPNGAIDVTIGQDSATRGPTYAIAVHGRPVIDMSPLGLAFEAYKKLGPDTNVTGAVRTSVDTRYRLIAGKTSTARDHYNELTLNLIETGGARRRLDIVFRVYDDGVAFRYRLPVQPGFTDLRLSGELTEFAFPADYRCWGLNLGRFDTSHEGEYDPVQASQVRPHNLFEMPVTCRTGAGDTSFAITDADLHDYAGAYLTGRETGALGFATRLTPRLDDAGIAVKANVRTTGLVTPWRVVMLADTPGKLIESTILTSLNPAPKGDFAWVKPGKTAWDWWNGPTLRALPGGAGMNDATIKAYIDFAAANSLPYMLIDEGWYINSGGGPVVYPGADIMTVVPTIDLPSLVRYAADRKVGLWLWANWRVLDAKMDAVFTHYAAMGIKGVKVDFMDRSDQQIVDFYQRIFKASAAHHLMLDLHGAYHPTGATRTWPQFLTQEGVLGAEYNKWTRRITARHNVTLPFTRGLAGPYDYTPGGFRNATPATFRIEPQTPMVQTTRGQALAMYVVFDSPFMGVSDSPDNYAGAVGFDFVRAVPASWDETRVVSGAIGEQIVTARRSGKDWFVGAMTDETPRVLDVPLDFLGSGRFTATIWQDGASPTDVVATSRIVTARDTVTLKLAGSGGGAIRLVPIR</sequence>
<dbReference type="InterPro" id="IPR019563">
    <property type="entry name" value="GH97_catalytic"/>
</dbReference>
<dbReference type="RefSeq" id="WP_107959384.1">
    <property type="nucleotide sequence ID" value="NZ_JASPFP010000001.1"/>
</dbReference>
<dbReference type="InterPro" id="IPR029483">
    <property type="entry name" value="GH97_C"/>
</dbReference>
<dbReference type="InterPro" id="IPR014718">
    <property type="entry name" value="GH-type_carb-bd"/>
</dbReference>
<dbReference type="Gene3D" id="2.70.98.10">
    <property type="match status" value="1"/>
</dbReference>
<dbReference type="EMBL" id="QAOG01000006">
    <property type="protein sequence ID" value="PTQ59127.1"/>
    <property type="molecule type" value="Genomic_DNA"/>
</dbReference>
<dbReference type="InterPro" id="IPR013780">
    <property type="entry name" value="Glyco_hydro_b"/>
</dbReference>
<dbReference type="InterPro" id="IPR017853">
    <property type="entry name" value="GH"/>
</dbReference>
<feature type="domain" description="Glycosyl-hydrolase 97 N-terminal" evidence="5">
    <location>
        <begin position="23"/>
        <end position="282"/>
    </location>
</feature>
<evidence type="ECO:0000313" key="8">
    <source>
        <dbReference type="Proteomes" id="UP000244189"/>
    </source>
</evidence>
<dbReference type="InterPro" id="IPR013785">
    <property type="entry name" value="Aldolase_TIM"/>
</dbReference>
<evidence type="ECO:0000256" key="2">
    <source>
        <dbReference type="ARBA" id="ARBA00023295"/>
    </source>
</evidence>
<keyword evidence="3" id="KW-0732">Signal</keyword>
<name>A0A2T5GIK6_9SPHN</name>
<reference evidence="7 8" key="1">
    <citation type="submission" date="2018-04" db="EMBL/GenBank/DDBJ databases">
        <title>Genomic Encyclopedia of Type Strains, Phase III (KMG-III): the genomes of soil and plant-associated and newly described type strains.</title>
        <authorList>
            <person name="Whitman W."/>
        </authorList>
    </citation>
    <scope>NUCLEOTIDE SEQUENCE [LARGE SCALE GENOMIC DNA]</scope>
    <source>
        <strain evidence="7 8">MA101b</strain>
    </source>
</reference>
<comment type="caution">
    <text evidence="7">The sequence shown here is derived from an EMBL/GenBank/DDBJ whole genome shotgun (WGS) entry which is preliminary data.</text>
</comment>
<dbReference type="SUPFAM" id="SSF51445">
    <property type="entry name" value="(Trans)glycosidases"/>
    <property type="match status" value="1"/>
</dbReference>
<evidence type="ECO:0000256" key="1">
    <source>
        <dbReference type="ARBA" id="ARBA00022801"/>
    </source>
</evidence>
<organism evidence="7 8">
    <name type="scientific">Sphingomonas aurantiaca</name>
    <dbReference type="NCBI Taxonomy" id="185949"/>
    <lineage>
        <taxon>Bacteria</taxon>
        <taxon>Pseudomonadati</taxon>
        <taxon>Pseudomonadota</taxon>
        <taxon>Alphaproteobacteria</taxon>
        <taxon>Sphingomonadales</taxon>
        <taxon>Sphingomonadaceae</taxon>
        <taxon>Sphingomonas</taxon>
    </lineage>
</organism>
<evidence type="ECO:0000256" key="3">
    <source>
        <dbReference type="SAM" id="SignalP"/>
    </source>
</evidence>
<dbReference type="PANTHER" id="PTHR35803:SF2">
    <property type="entry name" value="RETAINING ALPHA-GALACTOSIDASE"/>
    <property type="match status" value="1"/>
</dbReference>
<keyword evidence="1" id="KW-0378">Hydrolase</keyword>
<dbReference type="Pfam" id="PF14509">
    <property type="entry name" value="GH97_C"/>
    <property type="match status" value="1"/>
</dbReference>
<feature type="chain" id="PRO_5015511979" evidence="3">
    <location>
        <begin position="19"/>
        <end position="655"/>
    </location>
</feature>
<dbReference type="Proteomes" id="UP000244189">
    <property type="component" value="Unassembled WGS sequence"/>
</dbReference>
<keyword evidence="8" id="KW-1185">Reference proteome</keyword>
<evidence type="ECO:0000259" key="5">
    <source>
        <dbReference type="Pfam" id="PF14508"/>
    </source>
</evidence>
<accession>A0A2T5GIK6</accession>
<evidence type="ECO:0000259" key="6">
    <source>
        <dbReference type="Pfam" id="PF14509"/>
    </source>
</evidence>
<evidence type="ECO:0000259" key="4">
    <source>
        <dbReference type="Pfam" id="PF10566"/>
    </source>
</evidence>
<feature type="domain" description="Glycosyl-hydrolase 97 catalytic" evidence="4">
    <location>
        <begin position="301"/>
        <end position="463"/>
    </location>
</feature>
<proteinExistence type="predicted"/>
<dbReference type="GO" id="GO:0030246">
    <property type="term" value="F:carbohydrate binding"/>
    <property type="evidence" value="ECO:0007669"/>
    <property type="project" value="InterPro"/>
</dbReference>
<dbReference type="Pfam" id="PF10566">
    <property type="entry name" value="Glyco_hydro_97"/>
    <property type="match status" value="1"/>
</dbReference>
<dbReference type="Pfam" id="PF14508">
    <property type="entry name" value="GH97_N"/>
    <property type="match status" value="1"/>
</dbReference>
<protein>
    <submittedName>
        <fullName evidence="7">Alpha-glucosidase</fullName>
    </submittedName>
</protein>
<dbReference type="Gene3D" id="2.60.40.1180">
    <property type="entry name" value="Golgi alpha-mannosidase II"/>
    <property type="match status" value="1"/>
</dbReference>
<feature type="signal peptide" evidence="3">
    <location>
        <begin position="1"/>
        <end position="18"/>
    </location>
</feature>
<dbReference type="InterPro" id="IPR052720">
    <property type="entry name" value="Glycosyl_hydrolase_97"/>
</dbReference>
<gene>
    <name evidence="7" type="ORF">C8J26_3455</name>
</gene>
<dbReference type="InterPro" id="IPR029486">
    <property type="entry name" value="GH97_N"/>
</dbReference>
<dbReference type="GO" id="GO:0016798">
    <property type="term" value="F:hydrolase activity, acting on glycosyl bonds"/>
    <property type="evidence" value="ECO:0007669"/>
    <property type="project" value="UniProtKB-KW"/>
</dbReference>
<dbReference type="Gene3D" id="3.20.20.70">
    <property type="entry name" value="Aldolase class I"/>
    <property type="match status" value="1"/>
</dbReference>
<keyword evidence="2" id="KW-0326">Glycosidase</keyword>
<dbReference type="PANTHER" id="PTHR35803">
    <property type="entry name" value="GLUCAN 1,4-ALPHA-GLUCOSIDASE SUSB-RELATED"/>
    <property type="match status" value="1"/>
</dbReference>